<feature type="transmembrane region" description="Helical" evidence="9">
    <location>
        <begin position="46"/>
        <end position="62"/>
    </location>
</feature>
<accession>A0A0M0HQT6</accession>
<evidence type="ECO:0000256" key="1">
    <source>
        <dbReference type="ARBA" id="ARBA00004429"/>
    </source>
</evidence>
<evidence type="ECO:0000256" key="6">
    <source>
        <dbReference type="ARBA" id="ARBA00022989"/>
    </source>
</evidence>
<reference evidence="12" key="1">
    <citation type="submission" date="2015-08" db="EMBL/GenBank/DDBJ databases">
        <title>Vibrio galatheae sp. nov., a novel member of the Vibrionaceae family isolated from the Solomon Islands.</title>
        <authorList>
            <person name="Giubergia S."/>
            <person name="Machado H."/>
            <person name="Mateiu R.V."/>
            <person name="Gram L."/>
        </authorList>
    </citation>
    <scope>NUCLEOTIDE SEQUENCE [LARGE SCALE GENOMIC DNA]</scope>
    <source>
        <strain evidence="12">DSM 19584</strain>
    </source>
</reference>
<proteinExistence type="inferred from homology"/>
<evidence type="ECO:0000256" key="5">
    <source>
        <dbReference type="ARBA" id="ARBA00022692"/>
    </source>
</evidence>
<feature type="transmembrane region" description="Helical" evidence="9">
    <location>
        <begin position="12"/>
        <end position="31"/>
    </location>
</feature>
<dbReference type="AlphaFoldDB" id="A0A0M0HQT6"/>
<comment type="subunit">
    <text evidence="9">The complex comprises the extracytoplasmic solute receptor protein and the two transmembrane proteins.</text>
</comment>
<evidence type="ECO:0000313" key="12">
    <source>
        <dbReference type="Proteomes" id="UP000037515"/>
    </source>
</evidence>
<dbReference type="InterPro" id="IPR055348">
    <property type="entry name" value="DctQ"/>
</dbReference>
<feature type="transmembrane region" description="Helical" evidence="9">
    <location>
        <begin position="83"/>
        <end position="103"/>
    </location>
</feature>
<dbReference type="InterPro" id="IPR007387">
    <property type="entry name" value="TRAP_DctQ"/>
</dbReference>
<dbReference type="GO" id="GO:0022857">
    <property type="term" value="F:transmembrane transporter activity"/>
    <property type="evidence" value="ECO:0007669"/>
    <property type="project" value="UniProtKB-UniRule"/>
</dbReference>
<gene>
    <name evidence="11" type="ORF">AKJ17_06015</name>
</gene>
<evidence type="ECO:0000256" key="9">
    <source>
        <dbReference type="RuleBase" id="RU369079"/>
    </source>
</evidence>
<dbReference type="STRING" id="693.AKJ17_06015"/>
<keyword evidence="3" id="KW-1003">Cell membrane</keyword>
<keyword evidence="4 9" id="KW-0997">Cell inner membrane</keyword>
<comment type="similarity">
    <text evidence="8 9">Belongs to the TRAP transporter small permease family.</text>
</comment>
<dbReference type="OrthoDB" id="9791324at2"/>
<keyword evidence="5 9" id="KW-0812">Transmembrane</keyword>
<organism evidence="11 12">
    <name type="scientific">Vibrio nereis</name>
    <dbReference type="NCBI Taxonomy" id="693"/>
    <lineage>
        <taxon>Bacteria</taxon>
        <taxon>Pseudomonadati</taxon>
        <taxon>Pseudomonadota</taxon>
        <taxon>Gammaproteobacteria</taxon>
        <taxon>Vibrionales</taxon>
        <taxon>Vibrionaceae</taxon>
        <taxon>Vibrio</taxon>
    </lineage>
</organism>
<dbReference type="RefSeq" id="WP_053394873.1">
    <property type="nucleotide sequence ID" value="NZ_CANLZT010000001.1"/>
</dbReference>
<dbReference type="GO" id="GO:0015740">
    <property type="term" value="P:C4-dicarboxylate transport"/>
    <property type="evidence" value="ECO:0007669"/>
    <property type="project" value="TreeGrafter"/>
</dbReference>
<evidence type="ECO:0000256" key="3">
    <source>
        <dbReference type="ARBA" id="ARBA00022475"/>
    </source>
</evidence>
<dbReference type="PANTHER" id="PTHR35011">
    <property type="entry name" value="2,3-DIKETO-L-GULONATE TRAP TRANSPORTER SMALL PERMEASE PROTEIN YIAM"/>
    <property type="match status" value="1"/>
</dbReference>
<sequence>MFKNFIDNFENYICRILLVAFTSILFMQIIAREIFDHSISWSEESAVYLFVWFVFFGASRAIRIEAHNRIDFQYKYLPNKVVATFKVLAELSWLMFNLYFFYLCYDFVFNKMNLYWKSQTLGIPMKMIYMIMPLAFLLMTLRHIQVNLKKLFERGVAADASLRNKQAKEMT</sequence>
<evidence type="ECO:0000256" key="2">
    <source>
        <dbReference type="ARBA" id="ARBA00022448"/>
    </source>
</evidence>
<evidence type="ECO:0000256" key="4">
    <source>
        <dbReference type="ARBA" id="ARBA00022519"/>
    </source>
</evidence>
<comment type="caution">
    <text evidence="11">The sequence shown here is derived from an EMBL/GenBank/DDBJ whole genome shotgun (WGS) entry which is preliminary data.</text>
</comment>
<dbReference type="Proteomes" id="UP000037515">
    <property type="component" value="Unassembled WGS sequence"/>
</dbReference>
<name>A0A0M0HQT6_VIBNE</name>
<feature type="transmembrane region" description="Helical" evidence="9">
    <location>
        <begin position="123"/>
        <end position="141"/>
    </location>
</feature>
<dbReference type="PATRIC" id="fig|693.5.peg.1226"/>
<dbReference type="GO" id="GO:0005886">
    <property type="term" value="C:plasma membrane"/>
    <property type="evidence" value="ECO:0007669"/>
    <property type="project" value="UniProtKB-SubCell"/>
</dbReference>
<protein>
    <recommendedName>
        <fullName evidence="9">TRAP transporter small permease protein</fullName>
    </recommendedName>
</protein>
<keyword evidence="7 9" id="KW-0472">Membrane</keyword>
<evidence type="ECO:0000259" key="10">
    <source>
        <dbReference type="Pfam" id="PF04290"/>
    </source>
</evidence>
<comment type="function">
    <text evidence="9">Part of the tripartite ATP-independent periplasmic (TRAP) transport system.</text>
</comment>
<dbReference type="EMBL" id="LHPJ01000005">
    <property type="protein sequence ID" value="KOO04460.1"/>
    <property type="molecule type" value="Genomic_DNA"/>
</dbReference>
<evidence type="ECO:0000256" key="8">
    <source>
        <dbReference type="ARBA" id="ARBA00038436"/>
    </source>
</evidence>
<keyword evidence="2 9" id="KW-0813">Transport</keyword>
<dbReference type="PANTHER" id="PTHR35011:SF2">
    <property type="entry name" value="2,3-DIKETO-L-GULONATE TRAP TRANSPORTER SMALL PERMEASE PROTEIN YIAM"/>
    <property type="match status" value="1"/>
</dbReference>
<keyword evidence="12" id="KW-1185">Reference proteome</keyword>
<dbReference type="Pfam" id="PF04290">
    <property type="entry name" value="DctQ"/>
    <property type="match status" value="1"/>
</dbReference>
<comment type="subcellular location">
    <subcellularLocation>
        <location evidence="1 9">Cell inner membrane</location>
        <topology evidence="1 9">Multi-pass membrane protein</topology>
    </subcellularLocation>
</comment>
<keyword evidence="6 9" id="KW-1133">Transmembrane helix</keyword>
<evidence type="ECO:0000256" key="7">
    <source>
        <dbReference type="ARBA" id="ARBA00023136"/>
    </source>
</evidence>
<evidence type="ECO:0000313" key="11">
    <source>
        <dbReference type="EMBL" id="KOO04460.1"/>
    </source>
</evidence>
<feature type="domain" description="Tripartite ATP-independent periplasmic transporters DctQ component" evidence="10">
    <location>
        <begin position="23"/>
        <end position="148"/>
    </location>
</feature>